<evidence type="ECO:0000313" key="2">
    <source>
        <dbReference type="EMBL" id="KRY04199.1"/>
    </source>
</evidence>
<dbReference type="EMBL" id="JYDQ01002133">
    <property type="protein sequence ID" value="KRY04199.1"/>
    <property type="molecule type" value="Genomic_DNA"/>
</dbReference>
<evidence type="ECO:0000256" key="1">
    <source>
        <dbReference type="SAM" id="MobiDB-lite"/>
    </source>
</evidence>
<feature type="region of interest" description="Disordered" evidence="1">
    <location>
        <begin position="1"/>
        <end position="30"/>
    </location>
</feature>
<protein>
    <submittedName>
        <fullName evidence="2">Uncharacterized protein</fullName>
    </submittedName>
</protein>
<gene>
    <name evidence="2" type="ORF">T12_15768</name>
</gene>
<proteinExistence type="predicted"/>
<dbReference type="Proteomes" id="UP000054783">
    <property type="component" value="Unassembled WGS sequence"/>
</dbReference>
<sequence length="30" mass="3263">MYTPNTANPRSPIHQPQSSVHTIAGLGRKC</sequence>
<name>A0A0V0YV53_9BILA</name>
<reference evidence="2 3" key="1">
    <citation type="submission" date="2015-01" db="EMBL/GenBank/DDBJ databases">
        <title>Evolution of Trichinella species and genotypes.</title>
        <authorList>
            <person name="Korhonen P.K."/>
            <person name="Edoardo P."/>
            <person name="Giuseppe L.R."/>
            <person name="Gasser R.B."/>
        </authorList>
    </citation>
    <scope>NUCLEOTIDE SEQUENCE [LARGE SCALE GENOMIC DNA]</scope>
    <source>
        <strain evidence="2">ISS2496</strain>
    </source>
</reference>
<organism evidence="2 3">
    <name type="scientific">Trichinella patagoniensis</name>
    <dbReference type="NCBI Taxonomy" id="990121"/>
    <lineage>
        <taxon>Eukaryota</taxon>
        <taxon>Metazoa</taxon>
        <taxon>Ecdysozoa</taxon>
        <taxon>Nematoda</taxon>
        <taxon>Enoplea</taxon>
        <taxon>Dorylaimia</taxon>
        <taxon>Trichinellida</taxon>
        <taxon>Trichinellidae</taxon>
        <taxon>Trichinella</taxon>
    </lineage>
</organism>
<feature type="compositionally biased region" description="Polar residues" evidence="1">
    <location>
        <begin position="1"/>
        <end position="21"/>
    </location>
</feature>
<comment type="caution">
    <text evidence="2">The sequence shown here is derived from an EMBL/GenBank/DDBJ whole genome shotgun (WGS) entry which is preliminary data.</text>
</comment>
<keyword evidence="3" id="KW-1185">Reference proteome</keyword>
<dbReference type="AlphaFoldDB" id="A0A0V0YV53"/>
<evidence type="ECO:0000313" key="3">
    <source>
        <dbReference type="Proteomes" id="UP000054783"/>
    </source>
</evidence>
<accession>A0A0V0YV53</accession>